<organism evidence="2">
    <name type="scientific">marine sediment metagenome</name>
    <dbReference type="NCBI Taxonomy" id="412755"/>
    <lineage>
        <taxon>unclassified sequences</taxon>
        <taxon>metagenomes</taxon>
        <taxon>ecological metagenomes</taxon>
    </lineage>
</organism>
<evidence type="ECO:0000313" key="2">
    <source>
        <dbReference type="EMBL" id="GAG12253.1"/>
    </source>
</evidence>
<feature type="non-terminal residue" evidence="2">
    <location>
        <position position="1"/>
    </location>
</feature>
<reference evidence="2" key="1">
    <citation type="journal article" date="2014" name="Front. Microbiol.">
        <title>High frequency of phylogenetically diverse reductive dehalogenase-homologous genes in deep subseafloor sedimentary metagenomes.</title>
        <authorList>
            <person name="Kawai M."/>
            <person name="Futagami T."/>
            <person name="Toyoda A."/>
            <person name="Takaki Y."/>
            <person name="Nishi S."/>
            <person name="Hori S."/>
            <person name="Arai W."/>
            <person name="Tsubouchi T."/>
            <person name="Morono Y."/>
            <person name="Uchiyama I."/>
            <person name="Ito T."/>
            <person name="Fujiyama A."/>
            <person name="Inagaki F."/>
            <person name="Takami H."/>
        </authorList>
    </citation>
    <scope>NUCLEOTIDE SEQUENCE</scope>
    <source>
        <strain evidence="2">Expedition CK06-06</strain>
    </source>
</reference>
<comment type="caution">
    <text evidence="2">The sequence shown here is derived from an EMBL/GenBank/DDBJ whole genome shotgun (WGS) entry which is preliminary data.</text>
</comment>
<dbReference type="EMBL" id="BARS01023508">
    <property type="protein sequence ID" value="GAG12253.1"/>
    <property type="molecule type" value="Genomic_DNA"/>
</dbReference>
<protein>
    <recommendedName>
        <fullName evidence="1">Antitoxin SocA-like Panacea domain-containing protein</fullName>
    </recommendedName>
</protein>
<proteinExistence type="predicted"/>
<name>X0VID0_9ZZZZ</name>
<dbReference type="Pfam" id="PF13274">
    <property type="entry name" value="SocA_Panacea"/>
    <property type="match status" value="1"/>
</dbReference>
<sequence>DLNKFYNAVLYLCKGGVLKTKLNKLLFYTDFKHFKEYTVSITGARYAHIPFGPAPDNYDLYYPVLVRREAIKLEEKDYPGYTGENMITVQEPDLNLFSESELRILTTVKEHFKNDNATEISSFSHGEKGYQDTPQGKIISYKYASQLKL</sequence>
<feature type="domain" description="Antitoxin SocA-like Panacea" evidence="1">
    <location>
        <begin position="22"/>
        <end position="128"/>
    </location>
</feature>
<dbReference type="InterPro" id="IPR025272">
    <property type="entry name" value="SocA_Panacea"/>
</dbReference>
<accession>X0VID0</accession>
<gene>
    <name evidence="2" type="ORF">S01H1_37434</name>
</gene>
<dbReference type="AlphaFoldDB" id="X0VID0"/>
<evidence type="ECO:0000259" key="1">
    <source>
        <dbReference type="Pfam" id="PF13274"/>
    </source>
</evidence>